<keyword evidence="3" id="KW-1185">Reference proteome</keyword>
<evidence type="ECO:0000313" key="3">
    <source>
        <dbReference type="Proteomes" id="UP001311232"/>
    </source>
</evidence>
<accession>A0AAV9S5R7</accession>
<feature type="region of interest" description="Disordered" evidence="1">
    <location>
        <begin position="1"/>
        <end position="23"/>
    </location>
</feature>
<gene>
    <name evidence="2" type="ORF">CRENBAI_001829</name>
</gene>
<name>A0AAV9S5R7_9TELE</name>
<reference evidence="2 3" key="1">
    <citation type="submission" date="2021-06" db="EMBL/GenBank/DDBJ databases">
        <authorList>
            <person name="Palmer J.M."/>
        </authorList>
    </citation>
    <scope>NUCLEOTIDE SEQUENCE [LARGE SCALE GENOMIC DNA]</scope>
    <source>
        <strain evidence="2 3">MEX-2019</strain>
        <tissue evidence="2">Muscle</tissue>
    </source>
</reference>
<comment type="caution">
    <text evidence="2">The sequence shown here is derived from an EMBL/GenBank/DDBJ whole genome shotgun (WGS) entry which is preliminary data.</text>
</comment>
<evidence type="ECO:0000313" key="2">
    <source>
        <dbReference type="EMBL" id="KAK5616665.1"/>
    </source>
</evidence>
<feature type="region of interest" description="Disordered" evidence="1">
    <location>
        <begin position="51"/>
        <end position="70"/>
    </location>
</feature>
<dbReference type="AlphaFoldDB" id="A0AAV9S5R7"/>
<proteinExistence type="predicted"/>
<evidence type="ECO:0000256" key="1">
    <source>
        <dbReference type="SAM" id="MobiDB-lite"/>
    </source>
</evidence>
<organism evidence="2 3">
    <name type="scientific">Crenichthys baileyi</name>
    <name type="common">White River springfish</name>
    <dbReference type="NCBI Taxonomy" id="28760"/>
    <lineage>
        <taxon>Eukaryota</taxon>
        <taxon>Metazoa</taxon>
        <taxon>Chordata</taxon>
        <taxon>Craniata</taxon>
        <taxon>Vertebrata</taxon>
        <taxon>Euteleostomi</taxon>
        <taxon>Actinopterygii</taxon>
        <taxon>Neopterygii</taxon>
        <taxon>Teleostei</taxon>
        <taxon>Neoteleostei</taxon>
        <taxon>Acanthomorphata</taxon>
        <taxon>Ovalentaria</taxon>
        <taxon>Atherinomorphae</taxon>
        <taxon>Cyprinodontiformes</taxon>
        <taxon>Goodeidae</taxon>
        <taxon>Crenichthys</taxon>
    </lineage>
</organism>
<sequence length="173" mass="19453">MARRLYVRHTGENNTTDPVGTHNRRQLVPEPSGVVTVEKPTADGHALAWRSGLDPGRPTAVAPGPLAGDNGRRAFPHRKAGRPSWNCVGVCVWLESVKPGDRLESVRPRDRLESVRPRDRLESVRPRDRLREFQIREGQARHECQYLEDRPGECPDLEYLHGDVSSDLDDLPG</sequence>
<dbReference type="Proteomes" id="UP001311232">
    <property type="component" value="Unassembled WGS sequence"/>
</dbReference>
<dbReference type="EMBL" id="JAHHUM010000876">
    <property type="protein sequence ID" value="KAK5616665.1"/>
    <property type="molecule type" value="Genomic_DNA"/>
</dbReference>
<protein>
    <submittedName>
        <fullName evidence="2">Uncharacterized protein</fullName>
    </submittedName>
</protein>